<sequence>MEIEKQHQYFIQALNNRLCLLQQNMVANLKMLFEGDYLPLKNEYSFESIECFYFEYMYDSLDIVVWAQDIQEDVISIGAKKMLSDISDSIFSKELDRAFYDLEEQWGETEEELDAFDKLTEQLDQSKDEILTKWFVECWIEAKKDSAYNQRGFFSIHDTIYRTCLP</sequence>
<gene>
    <name evidence="1" type="ORF">GJV76_03630</name>
</gene>
<accession>A0A6I3LGD0</accession>
<organism evidence="1 2">
    <name type="scientific">Myroides albus</name>
    <dbReference type="NCBI Taxonomy" id="2562892"/>
    <lineage>
        <taxon>Bacteria</taxon>
        <taxon>Pseudomonadati</taxon>
        <taxon>Bacteroidota</taxon>
        <taxon>Flavobacteriia</taxon>
        <taxon>Flavobacteriales</taxon>
        <taxon>Flavobacteriaceae</taxon>
        <taxon>Myroides</taxon>
    </lineage>
</organism>
<dbReference type="OrthoDB" id="1148946at2"/>
<evidence type="ECO:0000313" key="2">
    <source>
        <dbReference type="Proteomes" id="UP000438760"/>
    </source>
</evidence>
<dbReference type="AlphaFoldDB" id="A0A6I3LGD0"/>
<comment type="caution">
    <text evidence="1">The sequence shown here is derived from an EMBL/GenBank/DDBJ whole genome shotgun (WGS) entry which is preliminary data.</text>
</comment>
<keyword evidence="2" id="KW-1185">Reference proteome</keyword>
<dbReference type="Proteomes" id="UP000438760">
    <property type="component" value="Unassembled WGS sequence"/>
</dbReference>
<dbReference type="EMBL" id="WMJX01000004">
    <property type="protein sequence ID" value="MTG97233.1"/>
    <property type="molecule type" value="Genomic_DNA"/>
</dbReference>
<name>A0A6I3LGD0_9FLAO</name>
<reference evidence="1 2" key="1">
    <citation type="submission" date="2019-11" db="EMBL/GenBank/DDBJ databases">
        <title>Genome of Strain BIT-d1.</title>
        <authorList>
            <person name="Yang Y."/>
        </authorList>
    </citation>
    <scope>NUCLEOTIDE SEQUENCE [LARGE SCALE GENOMIC DNA]</scope>
    <source>
        <strain evidence="1 2">BIT-d1</strain>
    </source>
</reference>
<proteinExistence type="predicted"/>
<dbReference type="RefSeq" id="WP_155091283.1">
    <property type="nucleotide sequence ID" value="NZ_WMJX01000004.1"/>
</dbReference>
<protein>
    <submittedName>
        <fullName evidence="1">Uncharacterized protein</fullName>
    </submittedName>
</protein>
<evidence type="ECO:0000313" key="1">
    <source>
        <dbReference type="EMBL" id="MTG97233.1"/>
    </source>
</evidence>